<feature type="region of interest" description="Disordered" evidence="2">
    <location>
        <begin position="1"/>
        <end position="20"/>
    </location>
</feature>
<reference evidence="5" key="1">
    <citation type="submission" date="2017-10" db="EMBL/GenBank/DDBJ databases">
        <title>Rapid genome shrinkage in a self-fertile nematode reveals novel sperm competition proteins.</title>
        <authorList>
            <person name="Yin D."/>
            <person name="Schwarz E.M."/>
            <person name="Thomas C.G."/>
            <person name="Felde R.L."/>
            <person name="Korf I.F."/>
            <person name="Cutter A.D."/>
            <person name="Schartner C.M."/>
            <person name="Ralston E.J."/>
            <person name="Meyer B.J."/>
            <person name="Haag E.S."/>
        </authorList>
    </citation>
    <scope>NUCLEOTIDE SEQUENCE [LARGE SCALE GENOMIC DNA]</scope>
    <source>
        <strain evidence="5">JU1422</strain>
    </source>
</reference>
<dbReference type="Gene3D" id="3.40.50.1370">
    <property type="entry name" value="Aspartate/ornithine carbamoyltransferase"/>
    <property type="match status" value="1"/>
</dbReference>
<accession>A0A2G5UYB4</accession>
<comment type="caution">
    <text evidence="3">The sequence shown here is derived from an EMBL/GenBank/DDBJ whole genome shotgun (WGS) entry which is preliminary data.</text>
</comment>
<dbReference type="Proteomes" id="UP000230233">
    <property type="component" value="Chromosome II"/>
</dbReference>
<keyword evidence="5" id="KW-1185">Reference proteome</keyword>
<dbReference type="InterPro" id="IPR036901">
    <property type="entry name" value="Asp/Orn_carbamoylTrfase_sf"/>
</dbReference>
<dbReference type="AlphaFoldDB" id="A0A2G5UYB4"/>
<dbReference type="GO" id="GO:0016743">
    <property type="term" value="F:carboxyl- or carbamoyltransferase activity"/>
    <property type="evidence" value="ECO:0007669"/>
    <property type="project" value="InterPro"/>
</dbReference>
<evidence type="ECO:0000313" key="4">
    <source>
        <dbReference type="EMBL" id="PIC44415.1"/>
    </source>
</evidence>
<protein>
    <submittedName>
        <fullName evidence="3">Uncharacterized protein</fullName>
    </submittedName>
</protein>
<proteinExistence type="predicted"/>
<dbReference type="EMBL" id="PDUG01000002">
    <property type="protein sequence ID" value="PIC44411.1"/>
    <property type="molecule type" value="Genomic_DNA"/>
</dbReference>
<organism evidence="3 5">
    <name type="scientific">Caenorhabditis nigoni</name>
    <dbReference type="NCBI Taxonomy" id="1611254"/>
    <lineage>
        <taxon>Eukaryota</taxon>
        <taxon>Metazoa</taxon>
        <taxon>Ecdysozoa</taxon>
        <taxon>Nematoda</taxon>
        <taxon>Chromadorea</taxon>
        <taxon>Rhabditida</taxon>
        <taxon>Rhabditina</taxon>
        <taxon>Rhabditomorpha</taxon>
        <taxon>Rhabditoidea</taxon>
        <taxon>Rhabditidae</taxon>
        <taxon>Peloderinae</taxon>
        <taxon>Caenorhabditis</taxon>
    </lineage>
</organism>
<dbReference type="STRING" id="1611254.A0A2G5UYB4"/>
<name>A0A2G5UYB4_9PELO</name>
<reference evidence="3" key="2">
    <citation type="journal article" date="2018" name="Science">
        <title>Rapid genome shrinkage in a self-fertile nematode reveals sperm competition proteins.</title>
        <authorList>
            <person name="Yin D."/>
            <person name="Schwarz E.M."/>
            <person name="Thomas C.G."/>
            <person name="Felde R.L."/>
            <person name="Korf I.F."/>
            <person name="Cutter A.D."/>
            <person name="Schartner C.M."/>
            <person name="Ralston E.J."/>
            <person name="Meyer B.J."/>
            <person name="Haag E.S."/>
        </authorList>
    </citation>
    <scope>NUCLEOTIDE SEQUENCE</scope>
    <source>
        <strain evidence="3">JU1422</strain>
    </source>
</reference>
<evidence type="ECO:0000256" key="2">
    <source>
        <dbReference type="SAM" id="MobiDB-lite"/>
    </source>
</evidence>
<gene>
    <name evidence="3" type="primary">Cnig_chr_II.g4783</name>
    <name evidence="4" type="synonym">Cnig_chr_II.g4786</name>
    <name evidence="3" type="ORF">B9Z55_004783</name>
    <name evidence="4" type="ORF">B9Z55_004786</name>
</gene>
<dbReference type="OrthoDB" id="5828124at2759"/>
<evidence type="ECO:0000313" key="5">
    <source>
        <dbReference type="Proteomes" id="UP000230233"/>
    </source>
</evidence>
<evidence type="ECO:0000256" key="1">
    <source>
        <dbReference type="ARBA" id="ARBA00022679"/>
    </source>
</evidence>
<sequence length="133" mass="15398">MDKEVASLRKENAKLKDEDKSKMSLQAQIDLLQTKLATSYGRNEVIEDDYRRHREQQVQELLVPENPVFTRRLNIHYIAPTDDLQMPQDVLDYVSSHSNFTQKKFSTLAGGISHVDFVYVTRIQKEQFPSAEG</sequence>
<keyword evidence="1" id="KW-0808">Transferase</keyword>
<dbReference type="EMBL" id="PDUG01000002">
    <property type="protein sequence ID" value="PIC44415.1"/>
    <property type="molecule type" value="Genomic_DNA"/>
</dbReference>
<dbReference type="GO" id="GO:0016597">
    <property type="term" value="F:amino acid binding"/>
    <property type="evidence" value="ECO:0007669"/>
    <property type="project" value="InterPro"/>
</dbReference>
<dbReference type="GO" id="GO:0006520">
    <property type="term" value="P:amino acid metabolic process"/>
    <property type="evidence" value="ECO:0007669"/>
    <property type="project" value="InterPro"/>
</dbReference>
<evidence type="ECO:0000313" key="3">
    <source>
        <dbReference type="EMBL" id="PIC44411.1"/>
    </source>
</evidence>